<keyword evidence="1" id="KW-1133">Transmembrane helix</keyword>
<evidence type="ECO:0000256" key="1">
    <source>
        <dbReference type="SAM" id="Phobius"/>
    </source>
</evidence>
<comment type="caution">
    <text evidence="2">The sequence shown here is derived from an EMBL/GenBank/DDBJ whole genome shotgun (WGS) entry which is preliminary data.</text>
</comment>
<dbReference type="RefSeq" id="WP_146415412.1">
    <property type="nucleotide sequence ID" value="NZ_SJPZ01000002.1"/>
</dbReference>
<dbReference type="Proteomes" id="UP000316476">
    <property type="component" value="Unassembled WGS sequence"/>
</dbReference>
<protein>
    <submittedName>
        <fullName evidence="2">Uncharacterized protein</fullName>
    </submittedName>
</protein>
<dbReference type="AlphaFoldDB" id="A0A5C6FQA5"/>
<proteinExistence type="predicted"/>
<name>A0A5C6FQA5_9PLAN</name>
<evidence type="ECO:0000313" key="2">
    <source>
        <dbReference type="EMBL" id="TWU62643.1"/>
    </source>
</evidence>
<feature type="transmembrane region" description="Helical" evidence="1">
    <location>
        <begin position="16"/>
        <end position="37"/>
    </location>
</feature>
<sequence length="84" mass="9755">MCPYEWEDFWKRVQTFGWFLSIAFLVITSAVGIQEYTVGQHPVASVVAFMFAGLTFCIAMFAREYLKDLAWANQDRRDQYGADE</sequence>
<evidence type="ECO:0000313" key="3">
    <source>
        <dbReference type="Proteomes" id="UP000316476"/>
    </source>
</evidence>
<reference evidence="2 3" key="1">
    <citation type="submission" date="2019-02" db="EMBL/GenBank/DDBJ databases">
        <title>Deep-cultivation of Planctomycetes and their phenomic and genomic characterization uncovers novel biology.</title>
        <authorList>
            <person name="Wiegand S."/>
            <person name="Jogler M."/>
            <person name="Boedeker C."/>
            <person name="Pinto D."/>
            <person name="Vollmers J."/>
            <person name="Rivas-Marin E."/>
            <person name="Kohn T."/>
            <person name="Peeters S.H."/>
            <person name="Heuer A."/>
            <person name="Rast P."/>
            <person name="Oberbeckmann S."/>
            <person name="Bunk B."/>
            <person name="Jeske O."/>
            <person name="Meyerdierks A."/>
            <person name="Storesund J.E."/>
            <person name="Kallscheuer N."/>
            <person name="Luecker S."/>
            <person name="Lage O.M."/>
            <person name="Pohl T."/>
            <person name="Merkel B.J."/>
            <person name="Hornburger P."/>
            <person name="Mueller R.-W."/>
            <person name="Bruemmer F."/>
            <person name="Labrenz M."/>
            <person name="Spormann A.M."/>
            <person name="Op Den Camp H."/>
            <person name="Overmann J."/>
            <person name="Amann R."/>
            <person name="Jetten M.S.M."/>
            <person name="Mascher T."/>
            <person name="Medema M.H."/>
            <person name="Devos D.P."/>
            <person name="Kaster A.-K."/>
            <person name="Ovreas L."/>
            <person name="Rohde M."/>
            <person name="Galperin M.Y."/>
            <person name="Jogler C."/>
        </authorList>
    </citation>
    <scope>NUCLEOTIDE SEQUENCE [LARGE SCALE GENOMIC DNA]</scope>
    <source>
        <strain evidence="2 3">V7</strain>
    </source>
</reference>
<organism evidence="2 3">
    <name type="scientific">Crateriforma conspicua</name>
    <dbReference type="NCBI Taxonomy" id="2527996"/>
    <lineage>
        <taxon>Bacteria</taxon>
        <taxon>Pseudomonadati</taxon>
        <taxon>Planctomycetota</taxon>
        <taxon>Planctomycetia</taxon>
        <taxon>Planctomycetales</taxon>
        <taxon>Planctomycetaceae</taxon>
        <taxon>Crateriforma</taxon>
    </lineage>
</organism>
<keyword evidence="1" id="KW-0472">Membrane</keyword>
<keyword evidence="1" id="KW-0812">Transmembrane</keyword>
<feature type="transmembrane region" description="Helical" evidence="1">
    <location>
        <begin position="43"/>
        <end position="62"/>
    </location>
</feature>
<accession>A0A5C6FQA5</accession>
<dbReference type="EMBL" id="SJPZ01000002">
    <property type="protein sequence ID" value="TWU62643.1"/>
    <property type="molecule type" value="Genomic_DNA"/>
</dbReference>
<gene>
    <name evidence="2" type="ORF">V7x_43780</name>
</gene>